<dbReference type="AlphaFoldDB" id="A0A382ZZR5"/>
<accession>A0A382ZZR5</accession>
<evidence type="ECO:0000259" key="1">
    <source>
        <dbReference type="Pfam" id="PF09603"/>
    </source>
</evidence>
<gene>
    <name evidence="2" type="ORF">METZ01_LOCUS453644</name>
</gene>
<feature type="non-terminal residue" evidence="2">
    <location>
        <position position="220"/>
    </location>
</feature>
<sequence>MKNIIFITFLLSSLFAQYEIEDRWHLVGYEDNIMYQFENNYRYSIYSTDGNFGGLEDAGNSPNPYTVEEDIITIDLFFGNIVNYQMNYRCDGQVVDFIYIPDEIIHSTLFREGYNFIDNECEEILIVTDIDGNIYQTIQIGDQLWMAENLKVTHYNNGDPITYITSEEHWGSMDEGQYGVYDDEPTNANIYGNLYNWAVIGDIRGVCPIGWHVPSDDEYT</sequence>
<organism evidence="2">
    <name type="scientific">marine metagenome</name>
    <dbReference type="NCBI Taxonomy" id="408172"/>
    <lineage>
        <taxon>unclassified sequences</taxon>
        <taxon>metagenomes</taxon>
        <taxon>ecological metagenomes</taxon>
    </lineage>
</organism>
<feature type="domain" description="Fibrobacter succinogenes major paralogous" evidence="1">
    <location>
        <begin position="138"/>
        <end position="219"/>
    </location>
</feature>
<dbReference type="Pfam" id="PF09603">
    <property type="entry name" value="Fib_succ_major"/>
    <property type="match status" value="1"/>
</dbReference>
<proteinExistence type="predicted"/>
<dbReference type="NCBIfam" id="TIGR02145">
    <property type="entry name" value="Fib_succ_major"/>
    <property type="match status" value="1"/>
</dbReference>
<evidence type="ECO:0000313" key="2">
    <source>
        <dbReference type="EMBL" id="SVE00790.1"/>
    </source>
</evidence>
<reference evidence="2" key="1">
    <citation type="submission" date="2018-05" db="EMBL/GenBank/DDBJ databases">
        <authorList>
            <person name="Lanie J.A."/>
            <person name="Ng W.-L."/>
            <person name="Kazmierczak K.M."/>
            <person name="Andrzejewski T.M."/>
            <person name="Davidsen T.M."/>
            <person name="Wayne K.J."/>
            <person name="Tettelin H."/>
            <person name="Glass J.I."/>
            <person name="Rusch D."/>
            <person name="Podicherti R."/>
            <person name="Tsui H.-C.T."/>
            <person name="Winkler M.E."/>
        </authorList>
    </citation>
    <scope>NUCLEOTIDE SEQUENCE</scope>
</reference>
<dbReference type="InterPro" id="IPR011871">
    <property type="entry name" value="Fib_succ_major"/>
</dbReference>
<name>A0A382ZZR5_9ZZZZ</name>
<protein>
    <recommendedName>
        <fullName evidence="1">Fibrobacter succinogenes major paralogous domain-containing protein</fullName>
    </recommendedName>
</protein>
<dbReference type="EMBL" id="UINC01187850">
    <property type="protein sequence ID" value="SVE00790.1"/>
    <property type="molecule type" value="Genomic_DNA"/>
</dbReference>